<gene>
    <name evidence="1" type="ORF">GCM10011323_20080</name>
</gene>
<accession>A0ABQ1W7V5</accession>
<protein>
    <submittedName>
        <fullName evidence="1">Uncharacterized protein</fullName>
    </submittedName>
</protein>
<dbReference type="Proteomes" id="UP000634043">
    <property type="component" value="Unassembled WGS sequence"/>
</dbReference>
<dbReference type="EMBL" id="BMFP01000003">
    <property type="protein sequence ID" value="GGG15650.1"/>
    <property type="molecule type" value="Genomic_DNA"/>
</dbReference>
<comment type="caution">
    <text evidence="1">The sequence shown here is derived from an EMBL/GenBank/DDBJ whole genome shotgun (WGS) entry which is preliminary data.</text>
</comment>
<dbReference type="RefSeq" id="WP_188501404.1">
    <property type="nucleotide sequence ID" value="NZ_BMFP01000003.1"/>
</dbReference>
<organism evidence="1 2">
    <name type="scientific">Pontibacter amylolyticus</name>
    <dbReference type="NCBI Taxonomy" id="1424080"/>
    <lineage>
        <taxon>Bacteria</taxon>
        <taxon>Pseudomonadati</taxon>
        <taxon>Bacteroidota</taxon>
        <taxon>Cytophagia</taxon>
        <taxon>Cytophagales</taxon>
        <taxon>Hymenobacteraceae</taxon>
        <taxon>Pontibacter</taxon>
    </lineage>
</organism>
<name>A0ABQ1W7V5_9BACT</name>
<evidence type="ECO:0000313" key="1">
    <source>
        <dbReference type="EMBL" id="GGG15650.1"/>
    </source>
</evidence>
<keyword evidence="2" id="KW-1185">Reference proteome</keyword>
<sequence length="87" mass="9994">MSELTEFLAKLESCECDLIVLTFISDDRLYCRFFKGGLYRDRMFINEQSIISQLRTFSGEGEEIDAMGISKLRQIVSSTQSNTPELQ</sequence>
<evidence type="ECO:0000313" key="2">
    <source>
        <dbReference type="Proteomes" id="UP000634043"/>
    </source>
</evidence>
<proteinExistence type="predicted"/>
<reference evidence="2" key="1">
    <citation type="journal article" date="2019" name="Int. J. Syst. Evol. Microbiol.">
        <title>The Global Catalogue of Microorganisms (GCM) 10K type strain sequencing project: providing services to taxonomists for standard genome sequencing and annotation.</title>
        <authorList>
            <consortium name="The Broad Institute Genomics Platform"/>
            <consortium name="The Broad Institute Genome Sequencing Center for Infectious Disease"/>
            <person name="Wu L."/>
            <person name="Ma J."/>
        </authorList>
    </citation>
    <scope>NUCLEOTIDE SEQUENCE [LARGE SCALE GENOMIC DNA]</scope>
    <source>
        <strain evidence="2">CGMCC 1.12749</strain>
    </source>
</reference>